<organism evidence="2 3">
    <name type="scientific">Podospora appendiculata</name>
    <dbReference type="NCBI Taxonomy" id="314037"/>
    <lineage>
        <taxon>Eukaryota</taxon>
        <taxon>Fungi</taxon>
        <taxon>Dikarya</taxon>
        <taxon>Ascomycota</taxon>
        <taxon>Pezizomycotina</taxon>
        <taxon>Sordariomycetes</taxon>
        <taxon>Sordariomycetidae</taxon>
        <taxon>Sordariales</taxon>
        <taxon>Podosporaceae</taxon>
        <taxon>Podospora</taxon>
    </lineage>
</organism>
<keyword evidence="3" id="KW-1185">Reference proteome</keyword>
<dbReference type="EMBL" id="JAULSO010000002">
    <property type="protein sequence ID" value="KAK3689704.1"/>
    <property type="molecule type" value="Genomic_DNA"/>
</dbReference>
<evidence type="ECO:0000313" key="3">
    <source>
        <dbReference type="Proteomes" id="UP001270362"/>
    </source>
</evidence>
<dbReference type="Gene3D" id="3.10.450.50">
    <property type="match status" value="1"/>
</dbReference>
<dbReference type="AlphaFoldDB" id="A0AAE1CDK1"/>
<evidence type="ECO:0000256" key="1">
    <source>
        <dbReference type="SAM" id="SignalP"/>
    </source>
</evidence>
<evidence type="ECO:0000313" key="2">
    <source>
        <dbReference type="EMBL" id="KAK3689704.1"/>
    </source>
</evidence>
<reference evidence="2" key="2">
    <citation type="submission" date="2023-06" db="EMBL/GenBank/DDBJ databases">
        <authorList>
            <consortium name="Lawrence Berkeley National Laboratory"/>
            <person name="Haridas S."/>
            <person name="Hensen N."/>
            <person name="Bonometti L."/>
            <person name="Westerberg I."/>
            <person name="Brannstrom I.O."/>
            <person name="Guillou S."/>
            <person name="Cros-Aarteil S."/>
            <person name="Calhoun S."/>
            <person name="Kuo A."/>
            <person name="Mondo S."/>
            <person name="Pangilinan J."/>
            <person name="Riley R."/>
            <person name="Labutti K."/>
            <person name="Andreopoulos B."/>
            <person name="Lipzen A."/>
            <person name="Chen C."/>
            <person name="Yanf M."/>
            <person name="Daum C."/>
            <person name="Ng V."/>
            <person name="Clum A."/>
            <person name="Steindorff A."/>
            <person name="Ohm R."/>
            <person name="Martin F."/>
            <person name="Silar P."/>
            <person name="Natvig D."/>
            <person name="Lalanne C."/>
            <person name="Gautier V."/>
            <person name="Ament-Velasquez S.L."/>
            <person name="Kruys A."/>
            <person name="Hutchinson M.I."/>
            <person name="Powell A.J."/>
            <person name="Barry K."/>
            <person name="Miller A.N."/>
            <person name="Grigoriev I.V."/>
            <person name="Debuchy R."/>
            <person name="Gladieux P."/>
            <person name="Thoren M.H."/>
            <person name="Johannesson H."/>
        </authorList>
    </citation>
    <scope>NUCLEOTIDE SEQUENCE</scope>
    <source>
        <strain evidence="2">CBS 314.62</strain>
    </source>
</reference>
<gene>
    <name evidence="2" type="ORF">B0T22DRAFT_514362</name>
</gene>
<sequence length="101" mass="10951">MRVTIFLAAATTPLAVFAAPVDDSIAVALDTRGDNFCAKIMPAREDAEVKAQHDKFVDAFLVKKDVALAFENIAPEYVNHNPFAQNGAAWALNFLKGIWGS</sequence>
<keyword evidence="1" id="KW-0732">Signal</keyword>
<proteinExistence type="predicted"/>
<protein>
    <submittedName>
        <fullName evidence="2">Uncharacterized protein</fullName>
    </submittedName>
</protein>
<dbReference type="Proteomes" id="UP001270362">
    <property type="component" value="Unassembled WGS sequence"/>
</dbReference>
<name>A0AAE1CDK1_9PEZI</name>
<comment type="caution">
    <text evidence="2">The sequence shown here is derived from an EMBL/GenBank/DDBJ whole genome shotgun (WGS) entry which is preliminary data.</text>
</comment>
<feature type="signal peptide" evidence="1">
    <location>
        <begin position="1"/>
        <end position="18"/>
    </location>
</feature>
<reference evidence="2" key="1">
    <citation type="journal article" date="2023" name="Mol. Phylogenet. Evol.">
        <title>Genome-scale phylogeny and comparative genomics of the fungal order Sordariales.</title>
        <authorList>
            <person name="Hensen N."/>
            <person name="Bonometti L."/>
            <person name="Westerberg I."/>
            <person name="Brannstrom I.O."/>
            <person name="Guillou S."/>
            <person name="Cros-Aarteil S."/>
            <person name="Calhoun S."/>
            <person name="Haridas S."/>
            <person name="Kuo A."/>
            <person name="Mondo S."/>
            <person name="Pangilinan J."/>
            <person name="Riley R."/>
            <person name="LaButti K."/>
            <person name="Andreopoulos B."/>
            <person name="Lipzen A."/>
            <person name="Chen C."/>
            <person name="Yan M."/>
            <person name="Daum C."/>
            <person name="Ng V."/>
            <person name="Clum A."/>
            <person name="Steindorff A."/>
            <person name="Ohm R.A."/>
            <person name="Martin F."/>
            <person name="Silar P."/>
            <person name="Natvig D.O."/>
            <person name="Lalanne C."/>
            <person name="Gautier V."/>
            <person name="Ament-Velasquez S.L."/>
            <person name="Kruys A."/>
            <person name="Hutchinson M.I."/>
            <person name="Powell A.J."/>
            <person name="Barry K."/>
            <person name="Miller A.N."/>
            <person name="Grigoriev I.V."/>
            <person name="Debuchy R."/>
            <person name="Gladieux P."/>
            <person name="Hiltunen Thoren M."/>
            <person name="Johannesson H."/>
        </authorList>
    </citation>
    <scope>NUCLEOTIDE SEQUENCE</scope>
    <source>
        <strain evidence="2">CBS 314.62</strain>
    </source>
</reference>
<accession>A0AAE1CDK1</accession>
<feature type="chain" id="PRO_5042025158" evidence="1">
    <location>
        <begin position="19"/>
        <end position="101"/>
    </location>
</feature>